<dbReference type="Proteomes" id="UP000660024">
    <property type="component" value="Unassembled WGS sequence"/>
</dbReference>
<sequence>MKDLYAMKSQCINRAFIGNIGYPNTTTYCKMILFSDEWWEILNTALKTATELKIKIEVFNSAG</sequence>
<name>A0ABS1BM41_9SPHI</name>
<protein>
    <submittedName>
        <fullName evidence="1">Uncharacterized protein</fullName>
    </submittedName>
</protein>
<reference evidence="1 2" key="1">
    <citation type="submission" date="2020-12" db="EMBL/GenBank/DDBJ databases">
        <title>Bacterial novel species Pedobacter sp. SD-b isolated from soil.</title>
        <authorList>
            <person name="Jung H.-Y."/>
        </authorList>
    </citation>
    <scope>NUCLEOTIDE SEQUENCE [LARGE SCALE GENOMIC DNA]</scope>
    <source>
        <strain evidence="1 2">SD-b</strain>
    </source>
</reference>
<dbReference type="EMBL" id="JAEHFY010000018">
    <property type="protein sequence ID" value="MBK0383811.1"/>
    <property type="molecule type" value="Genomic_DNA"/>
</dbReference>
<comment type="caution">
    <text evidence="1">The sequence shown here is derived from an EMBL/GenBank/DDBJ whole genome shotgun (WGS) entry which is preliminary data.</text>
</comment>
<dbReference type="Pfam" id="PF17132">
    <property type="entry name" value="Glyco_hydro_106"/>
    <property type="match status" value="1"/>
</dbReference>
<keyword evidence="2" id="KW-1185">Reference proteome</keyword>
<proteinExistence type="predicted"/>
<accession>A0ABS1BM41</accession>
<evidence type="ECO:0000313" key="2">
    <source>
        <dbReference type="Proteomes" id="UP000660024"/>
    </source>
</evidence>
<organism evidence="1 2">
    <name type="scientific">Pedobacter segetis</name>
    <dbReference type="NCBI Taxonomy" id="2793069"/>
    <lineage>
        <taxon>Bacteria</taxon>
        <taxon>Pseudomonadati</taxon>
        <taxon>Bacteroidota</taxon>
        <taxon>Sphingobacteriia</taxon>
        <taxon>Sphingobacteriales</taxon>
        <taxon>Sphingobacteriaceae</taxon>
        <taxon>Pedobacter</taxon>
    </lineage>
</organism>
<evidence type="ECO:0000313" key="1">
    <source>
        <dbReference type="EMBL" id="MBK0383811.1"/>
    </source>
</evidence>
<gene>
    <name evidence="1" type="ORF">I5M32_12650</name>
</gene>